<dbReference type="EMBL" id="BARW01012225">
    <property type="protein sequence ID" value="GAI81835.1"/>
    <property type="molecule type" value="Genomic_DNA"/>
</dbReference>
<name>X1T2J3_9ZZZZ</name>
<keyword evidence="1" id="KW-0812">Transmembrane</keyword>
<sequence length="210" mass="22459">MLFPHFQNIGRKVVTATIGEDGKAVATASFIADSFSVTMAAVIAVWPVVAYHFGIISFVAPLVNILALPVLPGIIVSGLLAGLTGIIFLPLAQVIAWFTWLFLSYTLLVVNGFAAIPLSWTAVDSATVETVSPVAIPAYYLLLGAILWLNRRRQILTRIAGRWQAVIGKAAGVASHLPLRWLIPPLLVLAILTSVAATTMPDDNLHVSIL</sequence>
<keyword evidence="1" id="KW-0472">Membrane</keyword>
<reference evidence="3" key="1">
    <citation type="journal article" date="2014" name="Front. Microbiol.">
        <title>High frequency of phylogenetically diverse reductive dehalogenase-homologous genes in deep subseafloor sedimentary metagenomes.</title>
        <authorList>
            <person name="Kawai M."/>
            <person name="Futagami T."/>
            <person name="Toyoda A."/>
            <person name="Takaki Y."/>
            <person name="Nishi S."/>
            <person name="Hori S."/>
            <person name="Arai W."/>
            <person name="Tsubouchi T."/>
            <person name="Morono Y."/>
            <person name="Uchiyama I."/>
            <person name="Ito T."/>
            <person name="Fujiyama A."/>
            <person name="Inagaki F."/>
            <person name="Takami H."/>
        </authorList>
    </citation>
    <scope>NUCLEOTIDE SEQUENCE</scope>
    <source>
        <strain evidence="3">Expedition CK06-06</strain>
    </source>
</reference>
<feature type="non-terminal residue" evidence="3">
    <location>
        <position position="210"/>
    </location>
</feature>
<feature type="transmembrane region" description="Helical" evidence="1">
    <location>
        <begin position="66"/>
        <end position="89"/>
    </location>
</feature>
<organism evidence="3">
    <name type="scientific">marine sediment metagenome</name>
    <dbReference type="NCBI Taxonomy" id="412755"/>
    <lineage>
        <taxon>unclassified sequences</taxon>
        <taxon>metagenomes</taxon>
        <taxon>ecological metagenomes</taxon>
    </lineage>
</organism>
<proteinExistence type="predicted"/>
<feature type="transmembrane region" description="Helical" evidence="1">
    <location>
        <begin position="130"/>
        <end position="149"/>
    </location>
</feature>
<accession>X1T2J3</accession>
<gene>
    <name evidence="3" type="ORF">S12H4_23151</name>
</gene>
<feature type="domain" description="ComEC/Rec2-related protein" evidence="2">
    <location>
        <begin position="31"/>
        <end position="152"/>
    </location>
</feature>
<dbReference type="InterPro" id="IPR004477">
    <property type="entry name" value="ComEC_N"/>
</dbReference>
<dbReference type="AlphaFoldDB" id="X1T2J3"/>
<keyword evidence="1" id="KW-1133">Transmembrane helix</keyword>
<evidence type="ECO:0000313" key="3">
    <source>
        <dbReference type="EMBL" id="GAI81835.1"/>
    </source>
</evidence>
<evidence type="ECO:0000259" key="2">
    <source>
        <dbReference type="Pfam" id="PF03772"/>
    </source>
</evidence>
<feature type="transmembrane region" description="Helical" evidence="1">
    <location>
        <begin position="37"/>
        <end position="60"/>
    </location>
</feature>
<dbReference type="Pfam" id="PF03772">
    <property type="entry name" value="Competence"/>
    <property type="match status" value="1"/>
</dbReference>
<comment type="caution">
    <text evidence="3">The sequence shown here is derived from an EMBL/GenBank/DDBJ whole genome shotgun (WGS) entry which is preliminary data.</text>
</comment>
<feature type="transmembrane region" description="Helical" evidence="1">
    <location>
        <begin position="181"/>
        <end position="200"/>
    </location>
</feature>
<protein>
    <recommendedName>
        <fullName evidence="2">ComEC/Rec2-related protein domain-containing protein</fullName>
    </recommendedName>
</protein>
<feature type="transmembrane region" description="Helical" evidence="1">
    <location>
        <begin position="96"/>
        <end position="118"/>
    </location>
</feature>
<evidence type="ECO:0000256" key="1">
    <source>
        <dbReference type="SAM" id="Phobius"/>
    </source>
</evidence>